<accession>F0P2S8</accession>
<dbReference type="OrthoDB" id="9948152at2"/>
<dbReference type="EMBL" id="CP002455">
    <property type="protein sequence ID" value="ADX66818.1"/>
    <property type="molecule type" value="Genomic_DNA"/>
</dbReference>
<reference evidence="1 2" key="1">
    <citation type="journal article" date="2011" name="Stand. Genomic Sci.">
        <title>Complete genome sequence of Weeksella virosa type strain (9751).</title>
        <authorList>
            <person name="Lang E."/>
            <person name="Teshima H."/>
            <person name="Lucas S."/>
            <person name="Lapidus A."/>
            <person name="Hammon N."/>
            <person name="Deshpande S."/>
            <person name="Nolan M."/>
            <person name="Cheng J.F."/>
            <person name="Pitluck S."/>
            <person name="Liolios K."/>
            <person name="Pagani I."/>
            <person name="Mikhailova N."/>
            <person name="Ivanova N."/>
            <person name="Mavromatis K."/>
            <person name="Pati A."/>
            <person name="Tapia R."/>
            <person name="Han C."/>
            <person name="Goodwin L."/>
            <person name="Chen A."/>
            <person name="Palaniappan K."/>
            <person name="Land M."/>
            <person name="Hauser L."/>
            <person name="Chang Y.J."/>
            <person name="Jeffries C.D."/>
            <person name="Brambilla E.M."/>
            <person name="Kopitz M."/>
            <person name="Rohde M."/>
            <person name="Goker M."/>
            <person name="Tindall B.J."/>
            <person name="Detter J.C."/>
            <person name="Woyke T."/>
            <person name="Bristow J."/>
            <person name="Eisen J.A."/>
            <person name="Markowitz V."/>
            <person name="Hugenholtz P."/>
            <person name="Klenk H.P."/>
            <person name="Kyrpides N.C."/>
        </authorList>
    </citation>
    <scope>NUCLEOTIDE SEQUENCE [LARGE SCALE GENOMIC DNA]</scope>
    <source>
        <strain evidence="2">ATCC 43766 / DSM 16922 / JCM 21250 / NBRC 16016 / NCTC 11634 / CL345/78</strain>
    </source>
</reference>
<organism evidence="1 2">
    <name type="scientific">Weeksella virosa (strain ATCC 43766 / DSM 16922 / JCM 21250 / CCUG 30538 / CDC 9751 / IAM 14551 / NBRC 16016 / NCTC 11634 / CL345/78)</name>
    <dbReference type="NCBI Taxonomy" id="865938"/>
    <lineage>
        <taxon>Bacteria</taxon>
        <taxon>Pseudomonadati</taxon>
        <taxon>Bacteroidota</taxon>
        <taxon>Flavobacteriia</taxon>
        <taxon>Flavobacteriales</taxon>
        <taxon>Weeksellaceae</taxon>
        <taxon>Weeksella</taxon>
    </lineage>
</organism>
<evidence type="ECO:0000313" key="2">
    <source>
        <dbReference type="Proteomes" id="UP000008641"/>
    </source>
</evidence>
<gene>
    <name evidence="1" type="ordered locus">Weevi_0092</name>
</gene>
<proteinExistence type="predicted"/>
<dbReference type="HOGENOM" id="CLU_2670166_0_0_10"/>
<dbReference type="RefSeq" id="WP_013597210.1">
    <property type="nucleotide sequence ID" value="NC_015144.1"/>
</dbReference>
<reference evidence="2" key="2">
    <citation type="journal article" date="2011" name="Stand. Genomic Sci.">
        <title>Complete genome sequence of Weeksella virosa type strain (9751T).</title>
        <authorList>
            <person name="Lang E."/>
            <person name="Teshima H."/>
            <person name="Lucas S."/>
            <person name="Lapidus A."/>
            <person name="Hammon N."/>
            <person name="Deshpande S."/>
            <person name="Nolan M."/>
            <person name="Cheng J."/>
            <person name="Pitluck S."/>
            <person name="Liolios K."/>
            <person name="Pagani I."/>
            <person name="Mikhailova N."/>
            <person name="Ivanova N."/>
            <person name="Mavromatis K."/>
            <person name="Pati A."/>
            <person name="Tapia R."/>
            <person name="Han C."/>
            <person name="Goodwin L."/>
            <person name="Chen A."/>
            <person name="Palaniappan K."/>
            <person name="Land M."/>
            <person name="Hauser L."/>
            <person name="Chang Y."/>
            <person name="Jeffries C."/>
            <person name="Brambilla E."/>
            <person name="Kopitz M."/>
            <person name="Rohde M."/>
            <person name="Goker M."/>
            <person name="Tindall B."/>
            <person name="Detter J."/>
            <person name="Woyke T."/>
            <person name="Bristow J."/>
            <person name="Eisen J."/>
            <person name="Markowitz V."/>
            <person name="Hugenholtz P."/>
            <person name="Klenk H."/>
            <person name="Kyrpides N."/>
        </authorList>
    </citation>
    <scope>NUCLEOTIDE SEQUENCE [LARGE SCALE GENOMIC DNA]</scope>
    <source>
        <strain evidence="2">ATCC 43766 / DSM 16922 / JCM 21250 / NBRC 16016 / NCTC 11634 / CL345/78</strain>
    </source>
</reference>
<keyword evidence="2" id="KW-1185">Reference proteome</keyword>
<protein>
    <submittedName>
        <fullName evidence="1">Uncharacterized protein</fullName>
    </submittedName>
</protein>
<dbReference type="AlphaFoldDB" id="F0P2S8"/>
<dbReference type="KEGG" id="wvi:Weevi_0092"/>
<dbReference type="Proteomes" id="UP000008641">
    <property type="component" value="Chromosome"/>
</dbReference>
<dbReference type="STRING" id="865938.Weevi_0092"/>
<sequence length="75" mass="8832">MSKKYVFQDINSTNKLEISVNKQFHALFLKIKVPKKLEDEHFSSNWVSISYEDIDALVESLQSIKQKIDMQIENE</sequence>
<name>F0P2S8_WEEVC</name>
<evidence type="ECO:0000313" key="1">
    <source>
        <dbReference type="EMBL" id="ADX66818.1"/>
    </source>
</evidence>